<comment type="caution">
    <text evidence="4">The sequence shown here is derived from an EMBL/GenBank/DDBJ whole genome shotgun (WGS) entry which is preliminary data.</text>
</comment>
<dbReference type="GO" id="GO:0016491">
    <property type="term" value="F:oxidoreductase activity"/>
    <property type="evidence" value="ECO:0007669"/>
    <property type="project" value="UniProtKB-KW"/>
</dbReference>
<evidence type="ECO:0000256" key="2">
    <source>
        <dbReference type="ARBA" id="ARBA00023002"/>
    </source>
</evidence>
<dbReference type="CDD" id="cd05233">
    <property type="entry name" value="SDR_c"/>
    <property type="match status" value="1"/>
</dbReference>
<evidence type="ECO:0000313" key="5">
    <source>
        <dbReference type="Proteomes" id="UP001142175"/>
    </source>
</evidence>
<dbReference type="PRINTS" id="PR00081">
    <property type="entry name" value="GDHRDH"/>
</dbReference>
<dbReference type="PANTHER" id="PTHR24321">
    <property type="entry name" value="DEHYDROGENASES, SHORT CHAIN"/>
    <property type="match status" value="1"/>
</dbReference>
<dbReference type="PROSITE" id="PS00061">
    <property type="entry name" value="ADH_SHORT"/>
    <property type="match status" value="1"/>
</dbReference>
<dbReference type="PANTHER" id="PTHR24321:SF8">
    <property type="entry name" value="ESTRADIOL 17-BETA-DEHYDROGENASE 8-RELATED"/>
    <property type="match status" value="1"/>
</dbReference>
<dbReference type="InterPro" id="IPR036291">
    <property type="entry name" value="NAD(P)-bd_dom_sf"/>
</dbReference>
<dbReference type="Pfam" id="PF00106">
    <property type="entry name" value="adh_short"/>
    <property type="match status" value="1"/>
</dbReference>
<sequence>MNRQGIDPISPDAYFPNRIKEKVLFITGAAKGSIGGATAIRAAREGAKVFSVDLKEKELKETCDQIKAEGGDAFAYSADVREPNQVDLAVKKCIEHYGKINLVLNAAGVMDGNDPSKPQDFENNLNLIPSPIHKATDEYWKNVMDANINGLFYCLRAQLNQMVNQGEGGSIVNISSIAGIIGLPGNCAYSASKHAVTGLTRNAAIDYAPYGIRVNSVNMAQTDTPMVFRAMEFVKWAVSQGKGSGMAGLKSASLLSANDPQHRGSTPWEQAATILFLLSDDASNITGSCIATDGGWTTY</sequence>
<evidence type="ECO:0000256" key="3">
    <source>
        <dbReference type="RuleBase" id="RU000363"/>
    </source>
</evidence>
<dbReference type="RefSeq" id="WP_258421756.1">
    <property type="nucleotide sequence ID" value="NZ_JANSUY010000001.1"/>
</dbReference>
<evidence type="ECO:0000256" key="1">
    <source>
        <dbReference type="ARBA" id="ARBA00006484"/>
    </source>
</evidence>
<evidence type="ECO:0000313" key="4">
    <source>
        <dbReference type="EMBL" id="MCR9013864.1"/>
    </source>
</evidence>
<dbReference type="InterPro" id="IPR002347">
    <property type="entry name" value="SDR_fam"/>
</dbReference>
<accession>A0A9X2SXN2</accession>
<dbReference type="SUPFAM" id="SSF51735">
    <property type="entry name" value="NAD(P)-binding Rossmann-fold domains"/>
    <property type="match status" value="1"/>
</dbReference>
<dbReference type="EMBL" id="JANSUY010000001">
    <property type="protein sequence ID" value="MCR9013864.1"/>
    <property type="molecule type" value="Genomic_DNA"/>
</dbReference>
<organism evidence="4 5">
    <name type="scientific">Aquiflexum gelatinilyticum</name>
    <dbReference type="NCBI Taxonomy" id="2961943"/>
    <lineage>
        <taxon>Bacteria</taxon>
        <taxon>Pseudomonadati</taxon>
        <taxon>Bacteroidota</taxon>
        <taxon>Cytophagia</taxon>
        <taxon>Cytophagales</taxon>
        <taxon>Cyclobacteriaceae</taxon>
        <taxon>Aquiflexum</taxon>
    </lineage>
</organism>
<keyword evidence="2" id="KW-0560">Oxidoreductase</keyword>
<dbReference type="AlphaFoldDB" id="A0A9X2SXN2"/>
<reference evidence="4" key="1">
    <citation type="submission" date="2022-08" db="EMBL/GenBank/DDBJ databases">
        <authorList>
            <person name="Zhang D."/>
        </authorList>
    </citation>
    <scope>NUCLEOTIDE SEQUENCE</scope>
    <source>
        <strain evidence="4">XJ19-11</strain>
    </source>
</reference>
<name>A0A9X2SXN2_9BACT</name>
<dbReference type="PRINTS" id="PR00080">
    <property type="entry name" value="SDRFAMILY"/>
</dbReference>
<proteinExistence type="inferred from homology"/>
<protein>
    <submittedName>
        <fullName evidence="4">SDR family oxidoreductase</fullName>
    </submittedName>
</protein>
<dbReference type="Gene3D" id="3.40.50.720">
    <property type="entry name" value="NAD(P)-binding Rossmann-like Domain"/>
    <property type="match status" value="1"/>
</dbReference>
<gene>
    <name evidence="4" type="ORF">NU887_02390</name>
</gene>
<keyword evidence="5" id="KW-1185">Reference proteome</keyword>
<comment type="similarity">
    <text evidence="1 3">Belongs to the short-chain dehydrogenases/reductases (SDR) family.</text>
</comment>
<dbReference type="Proteomes" id="UP001142175">
    <property type="component" value="Unassembled WGS sequence"/>
</dbReference>
<dbReference type="FunFam" id="3.40.50.720:FF:000084">
    <property type="entry name" value="Short-chain dehydrogenase reductase"/>
    <property type="match status" value="1"/>
</dbReference>
<dbReference type="InterPro" id="IPR020904">
    <property type="entry name" value="Sc_DH/Rdtase_CS"/>
</dbReference>